<reference evidence="4" key="2">
    <citation type="submission" date="2020-09" db="EMBL/GenBank/DDBJ databases">
        <authorList>
            <person name="Sun Q."/>
            <person name="Ohkuma M."/>
        </authorList>
    </citation>
    <scope>NUCLEOTIDE SEQUENCE</scope>
    <source>
        <strain evidence="4">JCM 4633</strain>
    </source>
</reference>
<feature type="domain" description="DUF8175" evidence="3">
    <location>
        <begin position="103"/>
        <end position="253"/>
    </location>
</feature>
<evidence type="ECO:0000313" key="4">
    <source>
        <dbReference type="EMBL" id="GHC72449.1"/>
    </source>
</evidence>
<dbReference type="Proteomes" id="UP000646244">
    <property type="component" value="Unassembled WGS sequence"/>
</dbReference>
<evidence type="ECO:0000256" key="1">
    <source>
        <dbReference type="SAM" id="MobiDB-lite"/>
    </source>
</evidence>
<dbReference type="EMBL" id="BMVB01000036">
    <property type="protein sequence ID" value="GHC72449.1"/>
    <property type="molecule type" value="Genomic_DNA"/>
</dbReference>
<comment type="caution">
    <text evidence="4">The sequence shown here is derived from an EMBL/GenBank/DDBJ whole genome shotgun (WGS) entry which is preliminary data.</text>
</comment>
<dbReference type="RefSeq" id="WP_190113049.1">
    <property type="nucleotide sequence ID" value="NZ_BMVB01000036.1"/>
</dbReference>
<dbReference type="InterPro" id="IPR058488">
    <property type="entry name" value="DUF8175"/>
</dbReference>
<protein>
    <recommendedName>
        <fullName evidence="3">DUF8175 domain-containing protein</fullName>
    </recommendedName>
</protein>
<evidence type="ECO:0000313" key="5">
    <source>
        <dbReference type="Proteomes" id="UP000646244"/>
    </source>
</evidence>
<dbReference type="Pfam" id="PF26526">
    <property type="entry name" value="DUF8175"/>
    <property type="match status" value="1"/>
</dbReference>
<name>A0A918TZ65_STRCJ</name>
<feature type="transmembrane region" description="Helical" evidence="2">
    <location>
        <begin position="49"/>
        <end position="66"/>
    </location>
</feature>
<sequence length="284" mass="29217">MSLGDDDYGSGGGHHVTRTRLPEGEVDPYAPPRRGGRGGRTGRPSHRNLMSVVAVAVLLIAAIAFANRGGGSGSGSADGEAAKGGPRSEATAPSGVKPVDGKTGGIASGFAHSEQGAQSAAANFAVALGGDGMFRADSRHAIVNAVYAPDVAAARQGDLDKVYSDQEFLKKIGLDANGNAPKGMTFVSRTNPAGTRVVKYAGDTASVAVWYSSLFGIAGESSTHPVADSWYTNTFDLKWTGDDWKVTGFTQKDGPTPVGRDQVASSAKEMSDAVEGFGGFTYAR</sequence>
<organism evidence="4 5">
    <name type="scientific">Streptomyces cinnamoneus</name>
    <name type="common">Streptoverticillium cinnamoneum</name>
    <dbReference type="NCBI Taxonomy" id="53446"/>
    <lineage>
        <taxon>Bacteria</taxon>
        <taxon>Bacillati</taxon>
        <taxon>Actinomycetota</taxon>
        <taxon>Actinomycetes</taxon>
        <taxon>Kitasatosporales</taxon>
        <taxon>Streptomycetaceae</taxon>
        <taxon>Streptomyces</taxon>
        <taxon>Streptomyces cinnamoneus group</taxon>
    </lineage>
</organism>
<proteinExistence type="predicted"/>
<keyword evidence="2" id="KW-0472">Membrane</keyword>
<evidence type="ECO:0000259" key="3">
    <source>
        <dbReference type="Pfam" id="PF26526"/>
    </source>
</evidence>
<keyword evidence="2" id="KW-0812">Transmembrane</keyword>
<keyword evidence="2" id="KW-1133">Transmembrane helix</keyword>
<evidence type="ECO:0000256" key="2">
    <source>
        <dbReference type="SAM" id="Phobius"/>
    </source>
</evidence>
<gene>
    <name evidence="4" type="ORF">GCM10010507_59510</name>
</gene>
<reference evidence="4" key="1">
    <citation type="journal article" date="2014" name="Int. J. Syst. Evol. Microbiol.">
        <title>Complete genome sequence of Corynebacterium casei LMG S-19264T (=DSM 44701T), isolated from a smear-ripened cheese.</title>
        <authorList>
            <consortium name="US DOE Joint Genome Institute (JGI-PGF)"/>
            <person name="Walter F."/>
            <person name="Albersmeier A."/>
            <person name="Kalinowski J."/>
            <person name="Ruckert C."/>
        </authorList>
    </citation>
    <scope>NUCLEOTIDE SEQUENCE</scope>
    <source>
        <strain evidence="4">JCM 4633</strain>
    </source>
</reference>
<accession>A0A918TZ65</accession>
<dbReference type="AlphaFoldDB" id="A0A918TZ65"/>
<feature type="region of interest" description="Disordered" evidence="1">
    <location>
        <begin position="70"/>
        <end position="109"/>
    </location>
</feature>
<feature type="region of interest" description="Disordered" evidence="1">
    <location>
        <begin position="1"/>
        <end position="45"/>
    </location>
</feature>